<dbReference type="InterPro" id="IPR009042">
    <property type="entry name" value="RNA_pol_sigma70_r1_2"/>
</dbReference>
<dbReference type="FunFam" id="1.10.601.10:FF:000001">
    <property type="entry name" value="RNA polymerase sigma factor SigA"/>
    <property type="match status" value="1"/>
</dbReference>
<dbReference type="AlphaFoldDB" id="A0A0G1MHD5"/>
<dbReference type="InterPro" id="IPR007127">
    <property type="entry name" value="RNA_pol_sigma_70_r1_1"/>
</dbReference>
<dbReference type="PANTHER" id="PTHR30603">
    <property type="entry name" value="RNA POLYMERASE SIGMA FACTOR RPO"/>
    <property type="match status" value="1"/>
</dbReference>
<dbReference type="PROSITE" id="PS00715">
    <property type="entry name" value="SIGMA70_1"/>
    <property type="match status" value="1"/>
</dbReference>
<proteinExistence type="inferred from homology"/>
<dbReference type="InterPro" id="IPR050239">
    <property type="entry name" value="Sigma-70_RNA_pol_init_factors"/>
</dbReference>
<dbReference type="Gene3D" id="1.10.220.120">
    <property type="entry name" value="Sigma-70 factor, region 1.1"/>
    <property type="match status" value="1"/>
</dbReference>
<evidence type="ECO:0000256" key="5">
    <source>
        <dbReference type="ARBA" id="ARBA00023163"/>
    </source>
</evidence>
<dbReference type="SUPFAM" id="SSF88946">
    <property type="entry name" value="Sigma2 domain of RNA polymerase sigma factors"/>
    <property type="match status" value="1"/>
</dbReference>
<dbReference type="InterPro" id="IPR007627">
    <property type="entry name" value="RNA_pol_sigma70_r2"/>
</dbReference>
<dbReference type="Gene3D" id="1.10.10.10">
    <property type="entry name" value="Winged helix-like DNA-binding domain superfamily/Winged helix DNA-binding domain"/>
    <property type="match status" value="2"/>
</dbReference>
<dbReference type="PANTHER" id="PTHR30603:SF60">
    <property type="entry name" value="RNA POLYMERASE SIGMA FACTOR RPOD"/>
    <property type="match status" value="1"/>
</dbReference>
<keyword evidence="4 6" id="KW-0238">DNA-binding</keyword>
<keyword evidence="2 6" id="KW-0805">Transcription regulation</keyword>
<comment type="function">
    <text evidence="6">Sigma factors are initiation factors that promote the attachment of RNA polymerase to specific initiation sites and are then released.</text>
</comment>
<dbReference type="PRINTS" id="PR00046">
    <property type="entry name" value="SIGMA70FCT"/>
</dbReference>
<dbReference type="InterPro" id="IPR042189">
    <property type="entry name" value="RNA_pol_sigma_70_r1_1_sf"/>
</dbReference>
<evidence type="ECO:0000313" key="10">
    <source>
        <dbReference type="Proteomes" id="UP000034354"/>
    </source>
</evidence>
<dbReference type="Gene3D" id="1.10.601.10">
    <property type="entry name" value="RNA Polymerase Primary Sigma Factor"/>
    <property type="match status" value="2"/>
</dbReference>
<dbReference type="GO" id="GO:0003677">
    <property type="term" value="F:DNA binding"/>
    <property type="evidence" value="ECO:0007669"/>
    <property type="project" value="UniProtKB-KW"/>
</dbReference>
<dbReference type="InterPro" id="IPR014284">
    <property type="entry name" value="RNA_pol_sigma-70_dom"/>
</dbReference>
<protein>
    <recommendedName>
        <fullName evidence="6">RNA polymerase sigma factor</fullName>
    </recommendedName>
</protein>
<dbReference type="InterPro" id="IPR007624">
    <property type="entry name" value="RNA_pol_sigma70_r3"/>
</dbReference>
<dbReference type="InterPro" id="IPR013325">
    <property type="entry name" value="RNA_pol_sigma_r2"/>
</dbReference>
<dbReference type="EMBL" id="LCKW01000024">
    <property type="protein sequence ID" value="KKU07781.1"/>
    <property type="molecule type" value="Genomic_DNA"/>
</dbReference>
<gene>
    <name evidence="9" type="ORF">UX09_C0024G0006</name>
</gene>
<dbReference type="Proteomes" id="UP000034354">
    <property type="component" value="Unassembled WGS sequence"/>
</dbReference>
<dbReference type="InterPro" id="IPR013324">
    <property type="entry name" value="RNA_pol_sigma_r3/r4-like"/>
</dbReference>
<dbReference type="GO" id="GO:0006352">
    <property type="term" value="P:DNA-templated transcription initiation"/>
    <property type="evidence" value="ECO:0007669"/>
    <property type="project" value="InterPro"/>
</dbReference>
<evidence type="ECO:0000313" key="9">
    <source>
        <dbReference type="EMBL" id="KKU07781.1"/>
    </source>
</evidence>
<keyword evidence="5 6" id="KW-0804">Transcription</keyword>
<dbReference type="Pfam" id="PF04545">
    <property type="entry name" value="Sigma70_r4"/>
    <property type="match status" value="1"/>
</dbReference>
<dbReference type="Pfam" id="PF00140">
    <property type="entry name" value="Sigma70_r1_2"/>
    <property type="match status" value="1"/>
</dbReference>
<reference evidence="9 10" key="1">
    <citation type="journal article" date="2015" name="Nature">
        <title>rRNA introns, odd ribosomes, and small enigmatic genomes across a large radiation of phyla.</title>
        <authorList>
            <person name="Brown C.T."/>
            <person name="Hug L.A."/>
            <person name="Thomas B.C."/>
            <person name="Sharon I."/>
            <person name="Castelle C.J."/>
            <person name="Singh A."/>
            <person name="Wilkins M.J."/>
            <person name="Williams K.H."/>
            <person name="Banfield J.F."/>
        </authorList>
    </citation>
    <scope>NUCLEOTIDE SEQUENCE [LARGE SCALE GENOMIC DNA]</scope>
</reference>
<comment type="similarity">
    <text evidence="1 6">Belongs to the sigma-70 factor family.</text>
</comment>
<dbReference type="STRING" id="1618993.UX09_C0024G0006"/>
<sequence length="418" mass="48671">MPAKKNFKKSVKKIKKSVKPVKKPVIKVVKKLVKPAKKVFKKVEKPTVRYVRSKPPSEDEIEKLLQRGQNRGFVTENEILMTFSEVEDYLTQYEDFLDKLERIGIHFVEMKEGILGQRKQSEAAFETIRMTSDRAAAAQINFSDLTQDSIQMYLREIGKIPLLNSEEEVALAKRKERDDREAERRLIEANLRLVVSIAKKFVGKQLSLLDLIQEGNIGLFRAVKKFEYRKGFKFSTYATWWIRQAITRALADQSRTIRIPVHMVETINRFQQVERRLIQDLGREPLPEEIAQEMDEQVDKIRHIIKISQDTVSLETSVGDDDEDSKLEDFIEDVKNISPDRAAGRELLKTYVNEAMKDLTPREQKILEMRFGLTDGVSHTLEEVGREFDVTRERIRQIEAKALEKIQAHPMIIKLRDY</sequence>
<evidence type="ECO:0000256" key="3">
    <source>
        <dbReference type="ARBA" id="ARBA00023082"/>
    </source>
</evidence>
<dbReference type="PATRIC" id="fig|1618993.3.peg.554"/>
<evidence type="ECO:0000256" key="1">
    <source>
        <dbReference type="ARBA" id="ARBA00007788"/>
    </source>
</evidence>
<dbReference type="Pfam" id="PF04542">
    <property type="entry name" value="Sigma70_r2"/>
    <property type="match status" value="1"/>
</dbReference>
<dbReference type="Pfam" id="PF03979">
    <property type="entry name" value="Sigma70_r1_1"/>
    <property type="match status" value="1"/>
</dbReference>
<accession>A0A0G1MHD5</accession>
<dbReference type="SUPFAM" id="SSF88659">
    <property type="entry name" value="Sigma3 and sigma4 domains of RNA polymerase sigma factors"/>
    <property type="match status" value="2"/>
</dbReference>
<dbReference type="PROSITE" id="PS00716">
    <property type="entry name" value="SIGMA70_2"/>
    <property type="match status" value="1"/>
</dbReference>
<name>A0A0G1MHD5_9BACT</name>
<feature type="domain" description="RNA polymerase sigma-70" evidence="7">
    <location>
        <begin position="210"/>
        <end position="223"/>
    </location>
</feature>
<organism evidence="9 10">
    <name type="scientific">Candidatus Uhrbacteria bacterium GW2011_GWE2_45_35</name>
    <dbReference type="NCBI Taxonomy" id="1618993"/>
    <lineage>
        <taxon>Bacteria</taxon>
        <taxon>Candidatus Uhriibacteriota</taxon>
    </lineage>
</organism>
<evidence type="ECO:0000256" key="2">
    <source>
        <dbReference type="ARBA" id="ARBA00023015"/>
    </source>
</evidence>
<evidence type="ECO:0000259" key="8">
    <source>
        <dbReference type="PROSITE" id="PS00716"/>
    </source>
</evidence>
<dbReference type="InterPro" id="IPR000943">
    <property type="entry name" value="RNA_pol_sigma70"/>
</dbReference>
<dbReference type="InterPro" id="IPR036388">
    <property type="entry name" value="WH-like_DNA-bd_sf"/>
</dbReference>
<dbReference type="InterPro" id="IPR007630">
    <property type="entry name" value="RNA_pol_sigma70_r4"/>
</dbReference>
<evidence type="ECO:0000259" key="7">
    <source>
        <dbReference type="PROSITE" id="PS00715"/>
    </source>
</evidence>
<evidence type="ECO:0000256" key="4">
    <source>
        <dbReference type="ARBA" id="ARBA00023125"/>
    </source>
</evidence>
<dbReference type="GO" id="GO:0016987">
    <property type="term" value="F:sigma factor activity"/>
    <property type="evidence" value="ECO:0007669"/>
    <property type="project" value="UniProtKB-KW"/>
</dbReference>
<dbReference type="NCBIfam" id="TIGR02937">
    <property type="entry name" value="sigma70-ECF"/>
    <property type="match status" value="1"/>
</dbReference>
<dbReference type="Pfam" id="PF04539">
    <property type="entry name" value="Sigma70_r3"/>
    <property type="match status" value="1"/>
</dbReference>
<dbReference type="CDD" id="cd06171">
    <property type="entry name" value="Sigma70_r4"/>
    <property type="match status" value="1"/>
</dbReference>
<evidence type="ECO:0000256" key="6">
    <source>
        <dbReference type="RuleBase" id="RU362124"/>
    </source>
</evidence>
<keyword evidence="3 6" id="KW-0731">Sigma factor</keyword>
<comment type="caution">
    <text evidence="9">The sequence shown here is derived from an EMBL/GenBank/DDBJ whole genome shotgun (WGS) entry which is preliminary data.</text>
</comment>
<feature type="domain" description="RNA polymerase sigma-70" evidence="8">
    <location>
        <begin position="380"/>
        <end position="406"/>
    </location>
</feature>